<dbReference type="InterPro" id="IPR001478">
    <property type="entry name" value="PDZ"/>
</dbReference>
<dbReference type="GO" id="GO:0008236">
    <property type="term" value="F:serine-type peptidase activity"/>
    <property type="evidence" value="ECO:0007669"/>
    <property type="project" value="UniProtKB-KW"/>
</dbReference>
<sequence>MQNKSNRKRCRLKYWCILVLLVAFFTGNLMAQRVQARGEVYDELRIFSEVLSLVQKKYVEDVKSEELVRGAISGMLRTLDPHSSYMSPDIFKEMQVETEGSFGGLGIEITLKDEQLTVVSPIEGTPAYESGIKSGDRILKVNGELTKDFTLLEAVKRMRGPAGTKVTLTIMREGFAEPKDFELTRAIIKIKSVKWKMQDETIGYVRLASFNKTTADELENALEEMEKKKMAGLILDLRNNPGGLLDQAVRVTEFFLKKGDLIVYTKGRSDDQNLRFVARGKDAYLGFPMVVLVNEGSASASEIVSGALQDLERAVIMGTKTFGKGSVQTIVPLSDGSG</sequence>
<reference evidence="8" key="1">
    <citation type="submission" date="2020-07" db="EMBL/GenBank/DDBJ databases">
        <title>Huge and variable diversity of episymbiotic CPR bacteria and DPANN archaea in groundwater ecosystems.</title>
        <authorList>
            <person name="He C.Y."/>
            <person name="Keren R."/>
            <person name="Whittaker M."/>
            <person name="Farag I.F."/>
            <person name="Doudna J."/>
            <person name="Cate J.H.D."/>
            <person name="Banfield J.F."/>
        </authorList>
    </citation>
    <scope>NUCLEOTIDE SEQUENCE</scope>
    <source>
        <strain evidence="8">NC_groundwater_672_Ag_B-0.1um_62_36</strain>
    </source>
</reference>
<dbReference type="CDD" id="cd06782">
    <property type="entry name" value="cpPDZ_CPP-like"/>
    <property type="match status" value="1"/>
</dbReference>
<feature type="domain" description="PDZ" evidence="7">
    <location>
        <begin position="91"/>
        <end position="159"/>
    </location>
</feature>
<dbReference type="Pfam" id="PF00595">
    <property type="entry name" value="PDZ"/>
    <property type="match status" value="1"/>
</dbReference>
<dbReference type="GO" id="GO:0030288">
    <property type="term" value="C:outer membrane-bounded periplasmic space"/>
    <property type="evidence" value="ECO:0007669"/>
    <property type="project" value="TreeGrafter"/>
</dbReference>
<dbReference type="InterPro" id="IPR036034">
    <property type="entry name" value="PDZ_sf"/>
</dbReference>
<dbReference type="GO" id="GO:0006508">
    <property type="term" value="P:proteolysis"/>
    <property type="evidence" value="ECO:0007669"/>
    <property type="project" value="UniProtKB-KW"/>
</dbReference>
<proteinExistence type="inferred from homology"/>
<comment type="caution">
    <text evidence="8">The sequence shown here is derived from an EMBL/GenBank/DDBJ whole genome shotgun (WGS) entry which is preliminary data.</text>
</comment>
<dbReference type="Gene3D" id="3.30.750.44">
    <property type="match status" value="1"/>
</dbReference>
<evidence type="ECO:0000256" key="6">
    <source>
        <dbReference type="SAM" id="SignalP"/>
    </source>
</evidence>
<dbReference type="InterPro" id="IPR055210">
    <property type="entry name" value="CtpA/B_N"/>
</dbReference>
<dbReference type="Gene3D" id="3.90.226.10">
    <property type="entry name" value="2-enoyl-CoA Hydratase, Chain A, domain 1"/>
    <property type="match status" value="1"/>
</dbReference>
<dbReference type="InterPro" id="IPR005151">
    <property type="entry name" value="Tail-specific_protease"/>
</dbReference>
<dbReference type="Pfam" id="PF22694">
    <property type="entry name" value="CtpB_N-like"/>
    <property type="match status" value="1"/>
</dbReference>
<keyword evidence="4 5" id="KW-0720">Serine protease</keyword>
<dbReference type="SUPFAM" id="SSF50156">
    <property type="entry name" value="PDZ domain-like"/>
    <property type="match status" value="1"/>
</dbReference>
<name>A0A932FWI9_UNCTE</name>
<keyword evidence="3 5" id="KW-0378">Hydrolase</keyword>
<dbReference type="GO" id="GO:0004175">
    <property type="term" value="F:endopeptidase activity"/>
    <property type="evidence" value="ECO:0007669"/>
    <property type="project" value="TreeGrafter"/>
</dbReference>
<dbReference type="FunFam" id="3.90.226.10:FF:000029">
    <property type="entry name" value="Peptidase, S41 family"/>
    <property type="match status" value="1"/>
</dbReference>
<dbReference type="PANTHER" id="PTHR32060">
    <property type="entry name" value="TAIL-SPECIFIC PROTEASE"/>
    <property type="match status" value="1"/>
</dbReference>
<comment type="similarity">
    <text evidence="1 5">Belongs to the peptidase S41A family.</text>
</comment>
<dbReference type="Pfam" id="PF03572">
    <property type="entry name" value="Peptidase_S41"/>
    <property type="match status" value="1"/>
</dbReference>
<evidence type="ECO:0000313" key="9">
    <source>
        <dbReference type="Proteomes" id="UP000769766"/>
    </source>
</evidence>
<keyword evidence="6" id="KW-0732">Signal</keyword>
<keyword evidence="2 5" id="KW-0645">Protease</keyword>
<evidence type="ECO:0000256" key="2">
    <source>
        <dbReference type="ARBA" id="ARBA00022670"/>
    </source>
</evidence>
<evidence type="ECO:0000256" key="1">
    <source>
        <dbReference type="ARBA" id="ARBA00009179"/>
    </source>
</evidence>
<dbReference type="PROSITE" id="PS50106">
    <property type="entry name" value="PDZ"/>
    <property type="match status" value="1"/>
</dbReference>
<feature type="non-terminal residue" evidence="8">
    <location>
        <position position="338"/>
    </location>
</feature>
<evidence type="ECO:0000256" key="4">
    <source>
        <dbReference type="ARBA" id="ARBA00022825"/>
    </source>
</evidence>
<dbReference type="CDD" id="cd07560">
    <property type="entry name" value="Peptidase_S41_CPP"/>
    <property type="match status" value="1"/>
</dbReference>
<gene>
    <name evidence="8" type="ORF">HYY20_05780</name>
</gene>
<dbReference type="InterPro" id="IPR004447">
    <property type="entry name" value="Peptidase_S41A"/>
</dbReference>
<dbReference type="InterPro" id="IPR029045">
    <property type="entry name" value="ClpP/crotonase-like_dom_sf"/>
</dbReference>
<feature type="chain" id="PRO_5037232896" evidence="6">
    <location>
        <begin position="32"/>
        <end position="338"/>
    </location>
</feature>
<dbReference type="Proteomes" id="UP000769766">
    <property type="component" value="Unassembled WGS sequence"/>
</dbReference>
<dbReference type="FunFam" id="2.30.42.10:FF:000063">
    <property type="entry name" value="Peptidase, S41 family"/>
    <property type="match status" value="1"/>
</dbReference>
<dbReference type="SMART" id="SM00245">
    <property type="entry name" value="TSPc"/>
    <property type="match status" value="1"/>
</dbReference>
<dbReference type="AlphaFoldDB" id="A0A932FWI9"/>
<evidence type="ECO:0000256" key="3">
    <source>
        <dbReference type="ARBA" id="ARBA00022801"/>
    </source>
</evidence>
<evidence type="ECO:0000313" key="8">
    <source>
        <dbReference type="EMBL" id="MBI2876372.1"/>
    </source>
</evidence>
<dbReference type="NCBIfam" id="TIGR00225">
    <property type="entry name" value="prc"/>
    <property type="match status" value="1"/>
</dbReference>
<dbReference type="SUPFAM" id="SSF52096">
    <property type="entry name" value="ClpP/crotonase"/>
    <property type="match status" value="1"/>
</dbReference>
<feature type="signal peptide" evidence="6">
    <location>
        <begin position="1"/>
        <end position="31"/>
    </location>
</feature>
<dbReference type="GO" id="GO:0007165">
    <property type="term" value="P:signal transduction"/>
    <property type="evidence" value="ECO:0007669"/>
    <property type="project" value="TreeGrafter"/>
</dbReference>
<evidence type="ECO:0000259" key="7">
    <source>
        <dbReference type="PROSITE" id="PS50106"/>
    </source>
</evidence>
<dbReference type="EMBL" id="JACPRF010000177">
    <property type="protein sequence ID" value="MBI2876372.1"/>
    <property type="molecule type" value="Genomic_DNA"/>
</dbReference>
<accession>A0A932FWI9</accession>
<protein>
    <submittedName>
        <fullName evidence="8">S41 family peptidase</fullName>
    </submittedName>
</protein>
<organism evidence="8 9">
    <name type="scientific">Tectimicrobiota bacterium</name>
    <dbReference type="NCBI Taxonomy" id="2528274"/>
    <lineage>
        <taxon>Bacteria</taxon>
        <taxon>Pseudomonadati</taxon>
        <taxon>Nitrospinota/Tectimicrobiota group</taxon>
        <taxon>Candidatus Tectimicrobiota</taxon>
    </lineage>
</organism>
<evidence type="ECO:0000256" key="5">
    <source>
        <dbReference type="RuleBase" id="RU004404"/>
    </source>
</evidence>
<dbReference type="PANTHER" id="PTHR32060:SF30">
    <property type="entry name" value="CARBOXY-TERMINAL PROCESSING PROTEASE CTPA"/>
    <property type="match status" value="1"/>
</dbReference>
<dbReference type="Gene3D" id="2.30.42.10">
    <property type="match status" value="1"/>
</dbReference>
<dbReference type="SMART" id="SM00228">
    <property type="entry name" value="PDZ"/>
    <property type="match status" value="1"/>
</dbReference>